<dbReference type="EMBL" id="QUOT01000001">
    <property type="protein sequence ID" value="REL30366.1"/>
    <property type="molecule type" value="Genomic_DNA"/>
</dbReference>
<evidence type="ECO:0000256" key="1">
    <source>
        <dbReference type="ARBA" id="ARBA00009986"/>
    </source>
</evidence>
<dbReference type="Gene3D" id="3.40.309.10">
    <property type="entry name" value="Aldehyde Dehydrogenase, Chain A, domain 2"/>
    <property type="match status" value="1"/>
</dbReference>
<dbReference type="PANTHER" id="PTHR43353:SF5">
    <property type="entry name" value="SUCCINATE-SEMIALDEHYDE DEHYDROGENASE, MITOCHONDRIAL"/>
    <property type="match status" value="1"/>
</dbReference>
<keyword evidence="7" id="KW-1185">Reference proteome</keyword>
<organism evidence="6 7">
    <name type="scientific">Thalassotalea euphylliae</name>
    <dbReference type="NCBI Taxonomy" id="1655234"/>
    <lineage>
        <taxon>Bacteria</taxon>
        <taxon>Pseudomonadati</taxon>
        <taxon>Pseudomonadota</taxon>
        <taxon>Gammaproteobacteria</taxon>
        <taxon>Alteromonadales</taxon>
        <taxon>Colwelliaceae</taxon>
        <taxon>Thalassotalea</taxon>
    </lineage>
</organism>
<evidence type="ECO:0000313" key="7">
    <source>
        <dbReference type="Proteomes" id="UP000256899"/>
    </source>
</evidence>
<dbReference type="PROSITE" id="PS00687">
    <property type="entry name" value="ALDEHYDE_DEHYDR_GLU"/>
    <property type="match status" value="1"/>
</dbReference>
<evidence type="ECO:0000256" key="3">
    <source>
        <dbReference type="PROSITE-ProRule" id="PRU10007"/>
    </source>
</evidence>
<evidence type="ECO:0000256" key="2">
    <source>
        <dbReference type="ARBA" id="ARBA00023002"/>
    </source>
</evidence>
<keyword evidence="2 4" id="KW-0560">Oxidoreductase</keyword>
<feature type="domain" description="Aldehyde dehydrogenase" evidence="5">
    <location>
        <begin position="16"/>
        <end position="471"/>
    </location>
</feature>
<dbReference type="InterPro" id="IPR016161">
    <property type="entry name" value="Ald_DH/histidinol_DH"/>
</dbReference>
<evidence type="ECO:0000313" key="6">
    <source>
        <dbReference type="EMBL" id="REL30366.1"/>
    </source>
</evidence>
<dbReference type="CDD" id="cd07103">
    <property type="entry name" value="ALDH_F5_SSADH_GabD"/>
    <property type="match status" value="1"/>
</dbReference>
<dbReference type="FunFam" id="3.40.605.10:FF:000005">
    <property type="entry name" value="Succinate-semialdehyde dehydrogenase I"/>
    <property type="match status" value="1"/>
</dbReference>
<dbReference type="FunFam" id="3.40.605.10:FF:000026">
    <property type="entry name" value="Aldehyde dehydrogenase, putative"/>
    <property type="match status" value="1"/>
</dbReference>
<dbReference type="InterPro" id="IPR016162">
    <property type="entry name" value="Ald_DH_N"/>
</dbReference>
<protein>
    <submittedName>
        <fullName evidence="6">NAD-dependent succinate-semialdehyde dehydrogenase</fullName>
    </submittedName>
</protein>
<comment type="similarity">
    <text evidence="1 4">Belongs to the aldehyde dehydrogenase family.</text>
</comment>
<dbReference type="Gene3D" id="3.40.605.10">
    <property type="entry name" value="Aldehyde Dehydrogenase, Chain A, domain 1"/>
    <property type="match status" value="1"/>
</dbReference>
<dbReference type="InterPro" id="IPR029510">
    <property type="entry name" value="Ald_DH_CS_GLU"/>
</dbReference>
<dbReference type="InterPro" id="IPR050740">
    <property type="entry name" value="Aldehyde_DH_Superfamily"/>
</dbReference>
<dbReference type="FunFam" id="3.40.309.10:FF:000004">
    <property type="entry name" value="Succinate-semialdehyde dehydrogenase I"/>
    <property type="match status" value="1"/>
</dbReference>
<reference evidence="7" key="1">
    <citation type="submission" date="2018-08" db="EMBL/GenBank/DDBJ databases">
        <title>Thalassotalea euphylliae genome.</title>
        <authorList>
            <person name="Summers S."/>
            <person name="Rice S.A."/>
            <person name="Freckelton M.L."/>
            <person name="Nedved B.T."/>
            <person name="Hadfield M.G."/>
        </authorList>
    </citation>
    <scope>NUCLEOTIDE SEQUENCE [LARGE SCALE GENOMIC DNA]</scope>
    <source>
        <strain evidence="7">H3</strain>
    </source>
</reference>
<dbReference type="InterPro" id="IPR016160">
    <property type="entry name" value="Ald_DH_CS_CYS"/>
</dbReference>
<dbReference type="GO" id="GO:0004777">
    <property type="term" value="F:succinate-semialdehyde dehydrogenase (NAD+) activity"/>
    <property type="evidence" value="ECO:0007669"/>
    <property type="project" value="TreeGrafter"/>
</dbReference>
<dbReference type="SUPFAM" id="SSF53720">
    <property type="entry name" value="ALDH-like"/>
    <property type="match status" value="1"/>
</dbReference>
<comment type="caution">
    <text evidence="6">The sequence shown here is derived from an EMBL/GenBank/DDBJ whole genome shotgun (WGS) entry which is preliminary data.</text>
</comment>
<dbReference type="Pfam" id="PF00171">
    <property type="entry name" value="Aldedh"/>
    <property type="match status" value="1"/>
</dbReference>
<proteinExistence type="inferred from homology"/>
<feature type="active site" evidence="3">
    <location>
        <position position="250"/>
    </location>
</feature>
<dbReference type="RefSeq" id="WP_116014632.1">
    <property type="nucleotide sequence ID" value="NZ_QUOT01000001.1"/>
</dbReference>
<dbReference type="InterPro" id="IPR016163">
    <property type="entry name" value="Ald_DH_C"/>
</dbReference>
<sequence>MDNLIRQCSFIAGQWLPSEQLFPVTNPANNQTVVEVYDAGAAGAVTAVEAAYSAMPSWSKKTAQQRADLMLSWFALIMEHQYELARLLTLEQGKPLTEAKGEVSYGASFLQWFAEEGKRVYGDIIPQTNDSQRLLVLKQPVGVVTAITPWNFPNAMIMRKAAAALAAGCSFVVRPDPQTPLSALALAALAEQAGIPAGVFNVIVSEQAQAVGEVLTTHPKVAKFTFTGSTQVGKLLMSQCSQGIKKVSMELGGNAPLIVFDDADLELAVQGAIQSKYRNAGQTCICTNRIYVHNRIREQFTERYVAAVKQLKLGDGLREGIDVGPLISGKAVERMQSLIDDSLAMGATLVAGGRCASKSNFFEPTVLTNVTDEMPVAGEEIFGPISPIIGFDDEVEVISSANAVEVGLAAYFYSENIRRIWRVAEQLAFGMVGINDTAISNAVAPFGGIKQSGFGREGSKYGLDDYLVTKYLCLGSLSD</sequence>
<dbReference type="GO" id="GO:0009450">
    <property type="term" value="P:gamma-aminobutyric acid catabolic process"/>
    <property type="evidence" value="ECO:0007669"/>
    <property type="project" value="InterPro"/>
</dbReference>
<dbReference type="PROSITE" id="PS00070">
    <property type="entry name" value="ALDEHYDE_DEHYDR_CYS"/>
    <property type="match status" value="1"/>
</dbReference>
<dbReference type="PANTHER" id="PTHR43353">
    <property type="entry name" value="SUCCINATE-SEMIALDEHYDE DEHYDROGENASE, MITOCHONDRIAL"/>
    <property type="match status" value="1"/>
</dbReference>
<evidence type="ECO:0000256" key="4">
    <source>
        <dbReference type="RuleBase" id="RU003345"/>
    </source>
</evidence>
<dbReference type="NCBIfam" id="TIGR01780">
    <property type="entry name" value="SSADH"/>
    <property type="match status" value="1"/>
</dbReference>
<dbReference type="InterPro" id="IPR010102">
    <property type="entry name" value="Succ_semiAld_DH"/>
</dbReference>
<dbReference type="AlphaFoldDB" id="A0A3E0U0C4"/>
<dbReference type="InterPro" id="IPR015590">
    <property type="entry name" value="Aldehyde_DH_dom"/>
</dbReference>
<accession>A0A3E0U0C4</accession>
<gene>
    <name evidence="6" type="ORF">DXX94_06375</name>
</gene>
<name>A0A3E0U0C4_9GAMM</name>
<dbReference type="Proteomes" id="UP000256899">
    <property type="component" value="Unassembled WGS sequence"/>
</dbReference>
<evidence type="ECO:0000259" key="5">
    <source>
        <dbReference type="Pfam" id="PF00171"/>
    </source>
</evidence>